<accession>A0AAN9QAY4</accession>
<dbReference type="PANTHER" id="PTHR12124:SF72">
    <property type="entry name" value="3'-5' EXONUCLEASE"/>
    <property type="match status" value="1"/>
</dbReference>
<feature type="domain" description="3'-5' exonuclease" evidence="1">
    <location>
        <begin position="51"/>
        <end position="212"/>
    </location>
</feature>
<dbReference type="GO" id="GO:0071038">
    <property type="term" value="P:TRAMP-dependent tRNA surveillance pathway"/>
    <property type="evidence" value="ECO:0007669"/>
    <property type="project" value="TreeGrafter"/>
</dbReference>
<dbReference type="InterPro" id="IPR010997">
    <property type="entry name" value="HRDC-like_sf"/>
</dbReference>
<dbReference type="GO" id="GO:0071036">
    <property type="term" value="P:nuclear polyadenylation-dependent snoRNA catabolic process"/>
    <property type="evidence" value="ECO:0007669"/>
    <property type="project" value="TreeGrafter"/>
</dbReference>
<dbReference type="GO" id="GO:0000467">
    <property type="term" value="P:exonucleolytic trimming to generate mature 3'-end of 5.8S rRNA from tricistronic rRNA transcript (SSU-rRNA, 5.8S rRNA, LSU-rRNA)"/>
    <property type="evidence" value="ECO:0007669"/>
    <property type="project" value="InterPro"/>
</dbReference>
<dbReference type="PANTHER" id="PTHR12124">
    <property type="entry name" value="POLYMYOSITIS/SCLERODERMA AUTOANTIGEN-RELATED"/>
    <property type="match status" value="1"/>
</dbReference>
<dbReference type="AlphaFoldDB" id="A0AAN9QAY4"/>
<dbReference type="Proteomes" id="UP001367508">
    <property type="component" value="Unassembled WGS sequence"/>
</dbReference>
<dbReference type="SMART" id="SM00474">
    <property type="entry name" value="35EXOc"/>
    <property type="match status" value="1"/>
</dbReference>
<dbReference type="GO" id="GO:0003727">
    <property type="term" value="F:single-stranded RNA binding"/>
    <property type="evidence" value="ECO:0007669"/>
    <property type="project" value="TreeGrafter"/>
</dbReference>
<evidence type="ECO:0000313" key="3">
    <source>
        <dbReference type="Proteomes" id="UP001367508"/>
    </source>
</evidence>
<gene>
    <name evidence="2" type="ORF">VNO77_22611</name>
</gene>
<dbReference type="SUPFAM" id="SSF47819">
    <property type="entry name" value="HRDC-like"/>
    <property type="match status" value="1"/>
</dbReference>
<protein>
    <recommendedName>
        <fullName evidence="1">3'-5' exonuclease domain-containing protein</fullName>
    </recommendedName>
</protein>
<sequence>MLFIQTNHQINHQPDSSLDGQRIIHPLEKLFVLDLENLVLIKPPPIECTPFKLVEEVRGLKESAAKLSSVNEFAVDLEHNQYRSFEGLTCLMQISTRTEDFVIDTLKVQNHVRLYPREIFKDPTQKKVMHGADRDIIWLQRDFGIYRLRPLPDVMLRYGREDTLYLLYIYGLMRIKLVALSKECQGSDDPLVELAVVSRLFEWHDILSHGDDESPGYVSPNKLVLEIAKQMPVGFHLPMTCFGLKFLSSIYGMVYGSNEDSTASKWAILLGERPLEPCPIGLFIQKQAQRPSLGQSCHGKAISFSMLNSIYVINGPTMQTMQIGP</sequence>
<dbReference type="GO" id="GO:0005730">
    <property type="term" value="C:nucleolus"/>
    <property type="evidence" value="ECO:0007669"/>
    <property type="project" value="TreeGrafter"/>
</dbReference>
<dbReference type="GO" id="GO:0071039">
    <property type="term" value="P:nuclear polyadenylation-dependent CUT catabolic process"/>
    <property type="evidence" value="ECO:0007669"/>
    <property type="project" value="TreeGrafter"/>
</dbReference>
<dbReference type="GO" id="GO:0071051">
    <property type="term" value="P:poly(A)-dependent snoRNA 3'-end processing"/>
    <property type="evidence" value="ECO:0007669"/>
    <property type="project" value="TreeGrafter"/>
</dbReference>
<dbReference type="InterPro" id="IPR002562">
    <property type="entry name" value="3'-5'_exonuclease_dom"/>
</dbReference>
<dbReference type="Gene3D" id="3.30.420.10">
    <property type="entry name" value="Ribonuclease H-like superfamily/Ribonuclease H"/>
    <property type="match status" value="2"/>
</dbReference>
<dbReference type="InterPro" id="IPR045092">
    <property type="entry name" value="Rrp6-like"/>
</dbReference>
<dbReference type="GO" id="GO:0071040">
    <property type="term" value="P:nuclear polyadenylation-dependent antisense transcript catabolic process"/>
    <property type="evidence" value="ECO:0007669"/>
    <property type="project" value="TreeGrafter"/>
</dbReference>
<dbReference type="Gene3D" id="1.10.150.80">
    <property type="entry name" value="HRDC domain"/>
    <property type="match status" value="1"/>
</dbReference>
<evidence type="ECO:0000313" key="2">
    <source>
        <dbReference type="EMBL" id="KAK7328502.1"/>
    </source>
</evidence>
<keyword evidence="3" id="KW-1185">Reference proteome</keyword>
<dbReference type="GO" id="GO:0071035">
    <property type="term" value="P:nuclear polyadenylation-dependent rRNA catabolic process"/>
    <property type="evidence" value="ECO:0007669"/>
    <property type="project" value="TreeGrafter"/>
</dbReference>
<dbReference type="GO" id="GO:0071044">
    <property type="term" value="P:histone mRNA catabolic process"/>
    <property type="evidence" value="ECO:0007669"/>
    <property type="project" value="TreeGrafter"/>
</dbReference>
<reference evidence="2 3" key="1">
    <citation type="submission" date="2024-01" db="EMBL/GenBank/DDBJ databases">
        <title>The genomes of 5 underutilized Papilionoideae crops provide insights into root nodulation and disease resistanc.</title>
        <authorList>
            <person name="Jiang F."/>
        </authorList>
    </citation>
    <scope>NUCLEOTIDE SEQUENCE [LARGE SCALE GENOMIC DNA]</scope>
    <source>
        <strain evidence="2">LVBAO_FW01</strain>
        <tissue evidence="2">Leaves</tissue>
    </source>
</reference>
<proteinExistence type="predicted"/>
<dbReference type="InterPro" id="IPR044876">
    <property type="entry name" value="HRDC_dom_sf"/>
</dbReference>
<dbReference type="GO" id="GO:0071037">
    <property type="term" value="P:nuclear polyadenylation-dependent snRNA catabolic process"/>
    <property type="evidence" value="ECO:0007669"/>
    <property type="project" value="TreeGrafter"/>
</dbReference>
<name>A0AAN9QAY4_CANGL</name>
<dbReference type="GO" id="GO:0000176">
    <property type="term" value="C:nuclear exosome (RNase complex)"/>
    <property type="evidence" value="ECO:0007669"/>
    <property type="project" value="TreeGrafter"/>
</dbReference>
<dbReference type="InterPro" id="IPR036397">
    <property type="entry name" value="RNaseH_sf"/>
</dbReference>
<dbReference type="InterPro" id="IPR012337">
    <property type="entry name" value="RNaseH-like_sf"/>
</dbReference>
<dbReference type="GO" id="GO:0000175">
    <property type="term" value="F:3'-5'-RNA exonuclease activity"/>
    <property type="evidence" value="ECO:0007669"/>
    <property type="project" value="InterPro"/>
</dbReference>
<dbReference type="Pfam" id="PF01612">
    <property type="entry name" value="DNA_pol_A_exo1"/>
    <property type="match status" value="1"/>
</dbReference>
<organism evidence="2 3">
    <name type="scientific">Canavalia gladiata</name>
    <name type="common">Sword bean</name>
    <name type="synonym">Dolichos gladiatus</name>
    <dbReference type="NCBI Taxonomy" id="3824"/>
    <lineage>
        <taxon>Eukaryota</taxon>
        <taxon>Viridiplantae</taxon>
        <taxon>Streptophyta</taxon>
        <taxon>Embryophyta</taxon>
        <taxon>Tracheophyta</taxon>
        <taxon>Spermatophyta</taxon>
        <taxon>Magnoliopsida</taxon>
        <taxon>eudicotyledons</taxon>
        <taxon>Gunneridae</taxon>
        <taxon>Pentapetalae</taxon>
        <taxon>rosids</taxon>
        <taxon>fabids</taxon>
        <taxon>Fabales</taxon>
        <taxon>Fabaceae</taxon>
        <taxon>Papilionoideae</taxon>
        <taxon>50 kb inversion clade</taxon>
        <taxon>NPAAA clade</taxon>
        <taxon>indigoferoid/millettioid clade</taxon>
        <taxon>Phaseoleae</taxon>
        <taxon>Canavalia</taxon>
    </lineage>
</organism>
<evidence type="ECO:0000259" key="1">
    <source>
        <dbReference type="SMART" id="SM00474"/>
    </source>
</evidence>
<dbReference type="SUPFAM" id="SSF53098">
    <property type="entry name" value="Ribonuclease H-like"/>
    <property type="match status" value="1"/>
</dbReference>
<dbReference type="GO" id="GO:0000166">
    <property type="term" value="F:nucleotide binding"/>
    <property type="evidence" value="ECO:0007669"/>
    <property type="project" value="InterPro"/>
</dbReference>
<comment type="caution">
    <text evidence="2">The sequence shown here is derived from an EMBL/GenBank/DDBJ whole genome shotgun (WGS) entry which is preliminary data.</text>
</comment>
<dbReference type="EMBL" id="JAYMYQ010000005">
    <property type="protein sequence ID" value="KAK7328502.1"/>
    <property type="molecule type" value="Genomic_DNA"/>
</dbReference>